<dbReference type="RefSeq" id="WP_101315380.1">
    <property type="nucleotide sequence ID" value="NZ_CAWNSS010000001.1"/>
</dbReference>
<comment type="caution">
    <text evidence="2">The sequence shown here is derived from an EMBL/GenBank/DDBJ whole genome shotgun (WGS) entry which is preliminary data.</text>
</comment>
<evidence type="ECO:0000259" key="1">
    <source>
        <dbReference type="Pfam" id="PF01370"/>
    </source>
</evidence>
<proteinExistence type="predicted"/>
<dbReference type="SUPFAM" id="SSF51735">
    <property type="entry name" value="NAD(P)-binding Rossmann-fold domains"/>
    <property type="match status" value="1"/>
</dbReference>
<dbReference type="EMBL" id="LJZX01000001">
    <property type="protein sequence ID" value="PKQ83136.1"/>
    <property type="molecule type" value="Genomic_DNA"/>
</dbReference>
<dbReference type="Proteomes" id="UP000233526">
    <property type="component" value="Unassembled WGS sequence"/>
</dbReference>
<protein>
    <submittedName>
        <fullName evidence="2">NAD-dependent epimerase</fullName>
    </submittedName>
</protein>
<evidence type="ECO:0000313" key="2">
    <source>
        <dbReference type="EMBL" id="PKQ83136.1"/>
    </source>
</evidence>
<dbReference type="InterPro" id="IPR051783">
    <property type="entry name" value="NAD(P)-dependent_oxidoreduct"/>
</dbReference>
<organism evidence="2 3">
    <name type="scientific">Aeromonas sobria</name>
    <dbReference type="NCBI Taxonomy" id="646"/>
    <lineage>
        <taxon>Bacteria</taxon>
        <taxon>Pseudomonadati</taxon>
        <taxon>Pseudomonadota</taxon>
        <taxon>Gammaproteobacteria</taxon>
        <taxon>Aeromonadales</taxon>
        <taxon>Aeromonadaceae</taxon>
        <taxon>Aeromonas</taxon>
    </lineage>
</organism>
<accession>A0A2N3J989</accession>
<dbReference type="InterPro" id="IPR036291">
    <property type="entry name" value="NAD(P)-bd_dom_sf"/>
</dbReference>
<dbReference type="Gene3D" id="3.40.50.720">
    <property type="entry name" value="NAD(P)-binding Rossmann-like Domain"/>
    <property type="match status" value="1"/>
</dbReference>
<dbReference type="CDD" id="cd05266">
    <property type="entry name" value="SDR_a4"/>
    <property type="match status" value="1"/>
</dbReference>
<gene>
    <name evidence="2" type="ORF">AOX56_01055</name>
</gene>
<sequence length="282" mass="29971">MTEQDVTGTIGILGAGWLGLPLARALLVAGKPVAVTVSSAEKAARLQGEGINAYPLIISADMATADISAADIKGWWPIPCESLVICVPPSKTDDYPQAVAKVCQLAKASGTRRVLFVSATSVWGAGQQEGEEPQPRHARGERMLAAEQAVLAAGFEAVMIVRPSGLYGPDRHPGRFLAGKTLDGGAQSVNLVHLDDVVAACILLLERGKGGDVFNLSAPVHPRREQFYPFAARQQGLPAPVFIEPAGEFQPINGQLICQQMGFNYRWPDPAHWFAELAASGN</sequence>
<dbReference type="Pfam" id="PF01370">
    <property type="entry name" value="Epimerase"/>
    <property type="match status" value="1"/>
</dbReference>
<dbReference type="PANTHER" id="PTHR48079">
    <property type="entry name" value="PROTEIN YEEZ"/>
    <property type="match status" value="1"/>
</dbReference>
<dbReference type="PANTHER" id="PTHR48079:SF6">
    <property type="entry name" value="NAD(P)-BINDING DOMAIN-CONTAINING PROTEIN-RELATED"/>
    <property type="match status" value="1"/>
</dbReference>
<dbReference type="GO" id="GO:0005737">
    <property type="term" value="C:cytoplasm"/>
    <property type="evidence" value="ECO:0007669"/>
    <property type="project" value="TreeGrafter"/>
</dbReference>
<dbReference type="InterPro" id="IPR001509">
    <property type="entry name" value="Epimerase_deHydtase"/>
</dbReference>
<feature type="domain" description="NAD-dependent epimerase/dehydratase" evidence="1">
    <location>
        <begin position="99"/>
        <end position="216"/>
    </location>
</feature>
<dbReference type="GO" id="GO:0004029">
    <property type="term" value="F:aldehyde dehydrogenase (NAD+) activity"/>
    <property type="evidence" value="ECO:0007669"/>
    <property type="project" value="TreeGrafter"/>
</dbReference>
<reference evidence="2 3" key="1">
    <citation type="journal article" date="2017" name="Front. Microbiol.">
        <title>Strong Genomic and Phenotypic Heterogeneity in the Aeromonas sobria Species Complex.</title>
        <authorList>
            <person name="Gauthier J."/>
            <person name="Vincent A.T."/>
            <person name="Charette S.J."/>
            <person name="Derome N."/>
        </authorList>
    </citation>
    <scope>NUCLEOTIDE SEQUENCE [LARGE SCALE GENOMIC DNA]</scope>
    <source>
        <strain evidence="2 3">JF2635</strain>
    </source>
</reference>
<name>A0A2N3J989_AERSO</name>
<dbReference type="AlphaFoldDB" id="A0A2N3J989"/>
<evidence type="ECO:0000313" key="3">
    <source>
        <dbReference type="Proteomes" id="UP000233526"/>
    </source>
</evidence>